<evidence type="ECO:0000256" key="1">
    <source>
        <dbReference type="SAM" id="SignalP"/>
    </source>
</evidence>
<reference evidence="2 3" key="1">
    <citation type="journal article" date="2021" name="G3 (Bethesda)">
        <title>Improved contiguity of the threespine stickleback genome using long-read sequencing.</title>
        <authorList>
            <person name="Nath S."/>
            <person name="Shaw D.E."/>
            <person name="White M.A."/>
        </authorList>
    </citation>
    <scope>NUCLEOTIDE SEQUENCE [LARGE SCALE GENOMIC DNA]</scope>
    <source>
        <strain evidence="2 3">Lake Benthic</strain>
    </source>
</reference>
<evidence type="ECO:0008006" key="4">
    <source>
        <dbReference type="Google" id="ProtNLM"/>
    </source>
</evidence>
<sequence>MAPRGRIAVTTALLCFILALLGPAPAALGSNAGKACGTSYNRKPVPFQRIRGYKEQTTREIVFYMVKKNATCAVHAKMSGLKLKKTSKAGTAGDWTPMRKVDLLSHRSLPEKNPRFLLAEIRFWSLELNHLSCSNADLRECFTELNIL</sequence>
<feature type="chain" id="PRO_5043042044" description="Chemokine interleukin-8-like domain-containing protein" evidence="1">
    <location>
        <begin position="30"/>
        <end position="148"/>
    </location>
</feature>
<dbReference type="Ensembl" id="ENSGACT00000031203.1">
    <property type="protein sequence ID" value="ENSGACP00000055263.1"/>
    <property type="gene ID" value="ENSGACG00000030625.1"/>
</dbReference>
<accession>A0AAQ4QY61</accession>
<evidence type="ECO:0000313" key="2">
    <source>
        <dbReference type="Ensembl" id="ENSGACP00000055263.1"/>
    </source>
</evidence>
<keyword evidence="1" id="KW-0732">Signal</keyword>
<organism evidence="2 3">
    <name type="scientific">Gasterosteus aculeatus aculeatus</name>
    <name type="common">three-spined stickleback</name>
    <dbReference type="NCBI Taxonomy" id="481459"/>
    <lineage>
        <taxon>Eukaryota</taxon>
        <taxon>Metazoa</taxon>
        <taxon>Chordata</taxon>
        <taxon>Craniata</taxon>
        <taxon>Vertebrata</taxon>
        <taxon>Euteleostomi</taxon>
        <taxon>Actinopterygii</taxon>
        <taxon>Neopterygii</taxon>
        <taxon>Teleostei</taxon>
        <taxon>Neoteleostei</taxon>
        <taxon>Acanthomorphata</taxon>
        <taxon>Eupercaria</taxon>
        <taxon>Perciformes</taxon>
        <taxon>Cottioidei</taxon>
        <taxon>Gasterosteales</taxon>
        <taxon>Gasterosteidae</taxon>
        <taxon>Gasterosteus</taxon>
    </lineage>
</organism>
<dbReference type="GeneTree" id="ENSGT00940000174809"/>
<evidence type="ECO:0000313" key="3">
    <source>
        <dbReference type="Proteomes" id="UP000007635"/>
    </source>
</evidence>
<proteinExistence type="predicted"/>
<reference evidence="2" key="2">
    <citation type="submission" date="2025-08" db="UniProtKB">
        <authorList>
            <consortium name="Ensembl"/>
        </authorList>
    </citation>
    <scope>IDENTIFICATION</scope>
</reference>
<dbReference type="Proteomes" id="UP000007635">
    <property type="component" value="Chromosome III"/>
</dbReference>
<reference evidence="2" key="3">
    <citation type="submission" date="2025-09" db="UniProtKB">
        <authorList>
            <consortium name="Ensembl"/>
        </authorList>
    </citation>
    <scope>IDENTIFICATION</scope>
</reference>
<dbReference type="AlphaFoldDB" id="A0AAQ4QY61"/>
<keyword evidence="3" id="KW-1185">Reference proteome</keyword>
<protein>
    <recommendedName>
        <fullName evidence="4">Chemokine interleukin-8-like domain-containing protein</fullName>
    </recommendedName>
</protein>
<name>A0AAQ4QY61_GASAC</name>
<feature type="signal peptide" evidence="1">
    <location>
        <begin position="1"/>
        <end position="29"/>
    </location>
</feature>